<comment type="similarity">
    <text evidence="2 11">Belongs to the ABC-2 integral membrane protein family.</text>
</comment>
<dbReference type="GO" id="GO:0140359">
    <property type="term" value="F:ABC-type transporter activity"/>
    <property type="evidence" value="ECO:0007669"/>
    <property type="project" value="InterPro"/>
</dbReference>
<dbReference type="InterPro" id="IPR047817">
    <property type="entry name" value="ABC2_TM_bact-type"/>
</dbReference>
<feature type="transmembrane region" description="Helical" evidence="11">
    <location>
        <begin position="181"/>
        <end position="199"/>
    </location>
</feature>
<dbReference type="GO" id="GO:0043190">
    <property type="term" value="C:ATP-binding cassette (ABC) transporter complex"/>
    <property type="evidence" value="ECO:0007669"/>
    <property type="project" value="InterPro"/>
</dbReference>
<dbReference type="AlphaFoldDB" id="A0A554X5T0"/>
<evidence type="ECO:0000256" key="5">
    <source>
        <dbReference type="ARBA" id="ARBA00022597"/>
    </source>
</evidence>
<keyword evidence="6 11" id="KW-0812">Transmembrane</keyword>
<dbReference type="InterPro" id="IPR013525">
    <property type="entry name" value="ABC2_TM"/>
</dbReference>
<evidence type="ECO:0000256" key="2">
    <source>
        <dbReference type="ARBA" id="ARBA00007783"/>
    </source>
</evidence>
<evidence type="ECO:0000256" key="1">
    <source>
        <dbReference type="ARBA" id="ARBA00004651"/>
    </source>
</evidence>
<evidence type="ECO:0000256" key="11">
    <source>
        <dbReference type="RuleBase" id="RU361157"/>
    </source>
</evidence>
<evidence type="ECO:0000259" key="12">
    <source>
        <dbReference type="PROSITE" id="PS51012"/>
    </source>
</evidence>
<evidence type="ECO:0000256" key="10">
    <source>
        <dbReference type="ARBA" id="ARBA00023136"/>
    </source>
</evidence>
<dbReference type="PROSITE" id="PS51012">
    <property type="entry name" value="ABC_TM2"/>
    <property type="match status" value="1"/>
</dbReference>
<keyword evidence="8 11" id="KW-1133">Transmembrane helix</keyword>
<feature type="transmembrane region" description="Helical" evidence="11">
    <location>
        <begin position="144"/>
        <end position="169"/>
    </location>
</feature>
<keyword evidence="10 11" id="KW-0472">Membrane</keyword>
<evidence type="ECO:0000256" key="3">
    <source>
        <dbReference type="ARBA" id="ARBA00022448"/>
    </source>
</evidence>
<evidence type="ECO:0000256" key="6">
    <source>
        <dbReference type="ARBA" id="ARBA00022692"/>
    </source>
</evidence>
<evidence type="ECO:0000256" key="9">
    <source>
        <dbReference type="ARBA" id="ARBA00023047"/>
    </source>
</evidence>
<comment type="caution">
    <text evidence="13">The sequence shown here is derived from an EMBL/GenBank/DDBJ whole genome shotgun (WGS) entry which is preliminary data.</text>
</comment>
<dbReference type="GO" id="GO:0015920">
    <property type="term" value="P:lipopolysaccharide transport"/>
    <property type="evidence" value="ECO:0007669"/>
    <property type="project" value="TreeGrafter"/>
</dbReference>
<dbReference type="Proteomes" id="UP000318294">
    <property type="component" value="Unassembled WGS sequence"/>
</dbReference>
<dbReference type="InterPro" id="IPR000412">
    <property type="entry name" value="ABC_2_transport"/>
</dbReference>
<dbReference type="RefSeq" id="WP_144329198.1">
    <property type="nucleotide sequence ID" value="NZ_VJON01000048.1"/>
</dbReference>
<feature type="transmembrane region" description="Helical" evidence="11">
    <location>
        <begin position="63"/>
        <end position="81"/>
    </location>
</feature>
<feature type="transmembrane region" description="Helical" evidence="11">
    <location>
        <begin position="115"/>
        <end position="138"/>
    </location>
</feature>
<dbReference type="PANTHER" id="PTHR30413:SF10">
    <property type="entry name" value="CAPSULE POLYSACCHARIDE EXPORT INNER-MEMBRANE PROTEIN CTRC"/>
    <property type="match status" value="1"/>
</dbReference>
<dbReference type="PANTHER" id="PTHR30413">
    <property type="entry name" value="INNER MEMBRANE TRANSPORT PERMEASE"/>
    <property type="match status" value="1"/>
</dbReference>
<dbReference type="GO" id="GO:0015774">
    <property type="term" value="P:polysaccharide transport"/>
    <property type="evidence" value="ECO:0007669"/>
    <property type="project" value="UniProtKB-KW"/>
</dbReference>
<proteinExistence type="inferred from homology"/>
<dbReference type="Pfam" id="PF01061">
    <property type="entry name" value="ABC2_membrane"/>
    <property type="match status" value="1"/>
</dbReference>
<keyword evidence="3 11" id="KW-0813">Transport</keyword>
<dbReference type="PRINTS" id="PR00164">
    <property type="entry name" value="ABC2TRNSPORT"/>
</dbReference>
<keyword evidence="5" id="KW-0762">Sugar transport</keyword>
<evidence type="ECO:0000313" key="13">
    <source>
        <dbReference type="EMBL" id="TSE31185.1"/>
    </source>
</evidence>
<organism evidence="13 14">
    <name type="scientific">Tepidimonas charontis</name>
    <dbReference type="NCBI Taxonomy" id="2267262"/>
    <lineage>
        <taxon>Bacteria</taxon>
        <taxon>Pseudomonadati</taxon>
        <taxon>Pseudomonadota</taxon>
        <taxon>Betaproteobacteria</taxon>
        <taxon>Burkholderiales</taxon>
        <taxon>Tepidimonas</taxon>
    </lineage>
</organism>
<keyword evidence="7" id="KW-0972">Capsule biogenesis/degradation</keyword>
<reference evidence="13 14" key="1">
    <citation type="submission" date="2019-07" db="EMBL/GenBank/DDBJ databases">
        <title>Tepidimonas charontis SPSP-6 draft genome.</title>
        <authorList>
            <person name="Da Costa M.S."/>
            <person name="Froufe H.J.C."/>
            <person name="Egas C."/>
            <person name="Albuquerque L."/>
        </authorList>
    </citation>
    <scope>NUCLEOTIDE SEQUENCE [LARGE SCALE GENOMIC DNA]</scope>
    <source>
        <strain evidence="13 14">SPSP-6</strain>
    </source>
</reference>
<evidence type="ECO:0000256" key="7">
    <source>
        <dbReference type="ARBA" id="ARBA00022903"/>
    </source>
</evidence>
<name>A0A554X5T0_9BURK</name>
<protein>
    <recommendedName>
        <fullName evidence="11">Transport permease protein</fullName>
    </recommendedName>
</protein>
<evidence type="ECO:0000313" key="14">
    <source>
        <dbReference type="Proteomes" id="UP000318294"/>
    </source>
</evidence>
<sequence>MDKTPLARSLAIQFRVIHALLLREVITRYGRHGLGALWIILEPMLFTLGVTGLWYFAKLHTVSNIPIVAFSITGYSTVLMWRNAANRCSKAIEPNLSLMYHRNVKVIDIFLSRIILEWVGATTSLILLTIFFASVGTMDMPNDILLVIGGWLLLAWFSLALGLIVGAVSERSETFERTWHVVTYLMFPLSGALFMVDWLPTAAQEILLWLPMVHGVEMIRHGYFGDVIKTHEDPAYFAFANLALALIGLALVREGGRRVQPE</sequence>
<comment type="subcellular location">
    <subcellularLocation>
        <location evidence="11">Cell inner membrane</location>
        <topology evidence="11">Multi-pass membrane protein</topology>
    </subcellularLocation>
    <subcellularLocation>
        <location evidence="1">Cell membrane</location>
        <topology evidence="1">Multi-pass membrane protein</topology>
    </subcellularLocation>
</comment>
<keyword evidence="14" id="KW-1185">Reference proteome</keyword>
<gene>
    <name evidence="13" type="primary">kpsM</name>
    <name evidence="13" type="ORF">Tchar_02335</name>
</gene>
<feature type="domain" description="ABC transmembrane type-2" evidence="12">
    <location>
        <begin position="34"/>
        <end position="255"/>
    </location>
</feature>
<feature type="transmembrane region" description="Helical" evidence="11">
    <location>
        <begin position="235"/>
        <end position="252"/>
    </location>
</feature>
<dbReference type="OrthoDB" id="9814458at2"/>
<keyword evidence="4 11" id="KW-1003">Cell membrane</keyword>
<accession>A0A554X5T0</accession>
<keyword evidence="9" id="KW-0625">Polysaccharide transport</keyword>
<feature type="transmembrane region" description="Helical" evidence="11">
    <location>
        <begin position="34"/>
        <end position="57"/>
    </location>
</feature>
<evidence type="ECO:0000256" key="4">
    <source>
        <dbReference type="ARBA" id="ARBA00022475"/>
    </source>
</evidence>
<evidence type="ECO:0000256" key="8">
    <source>
        <dbReference type="ARBA" id="ARBA00022989"/>
    </source>
</evidence>
<dbReference type="EMBL" id="VJON01000048">
    <property type="protein sequence ID" value="TSE31185.1"/>
    <property type="molecule type" value="Genomic_DNA"/>
</dbReference>